<dbReference type="GO" id="GO:0051539">
    <property type="term" value="F:4 iron, 4 sulfur cluster binding"/>
    <property type="evidence" value="ECO:0007669"/>
    <property type="project" value="InterPro"/>
</dbReference>
<name>A0A2D4GG78_MICCO</name>
<evidence type="ECO:0000313" key="3">
    <source>
        <dbReference type="EMBL" id="LAA58770.1"/>
    </source>
</evidence>
<dbReference type="PANTHER" id="PTHR13930:SF0">
    <property type="entry name" value="S-ADENOSYL-L-METHIONINE-DEPENDENT TRNA 4-DEMETHYLWYOSINE SYNTHASE TYW1-RELATED"/>
    <property type="match status" value="1"/>
</dbReference>
<reference evidence="3" key="2">
    <citation type="submission" date="2017-11" db="EMBL/GenBank/DDBJ databases">
        <title>Coralsnake Venomics: Analyses of Venom Gland Transcriptomes and Proteomes of Six Brazilian Taxa.</title>
        <authorList>
            <person name="Aird S.D."/>
            <person name="Jorge da Silva N."/>
            <person name="Qiu L."/>
            <person name="Villar-Briones A."/>
            <person name="Aparecida-Saddi V."/>
            <person name="Campos-Telles M.P."/>
            <person name="Grau M."/>
            <person name="Mikheyev A.S."/>
        </authorList>
    </citation>
    <scope>NUCLEOTIDE SEQUENCE</scope>
    <source>
        <tissue evidence="3">Venom_gland</tissue>
    </source>
</reference>
<dbReference type="PANTHER" id="PTHR13930">
    <property type="entry name" value="S-ADENOSYL-L-METHIONINE-DEPENDENT TRNA 4-DEMETHYLWYOSINE SYNTHASE"/>
    <property type="match status" value="1"/>
</dbReference>
<feature type="domain" description="Flavodoxin-like" evidence="2">
    <location>
        <begin position="81"/>
        <end position="133"/>
    </location>
</feature>
<dbReference type="GO" id="GO:0010181">
    <property type="term" value="F:FMN binding"/>
    <property type="evidence" value="ECO:0007669"/>
    <property type="project" value="InterPro"/>
</dbReference>
<dbReference type="GO" id="GO:0031591">
    <property type="term" value="P:wybutosine biosynthetic process"/>
    <property type="evidence" value="ECO:0007669"/>
    <property type="project" value="TreeGrafter"/>
</dbReference>
<evidence type="ECO:0000259" key="2">
    <source>
        <dbReference type="PROSITE" id="PS50902"/>
    </source>
</evidence>
<sequence>MDTPADTWDNLHAHLTFLWLNRFYLYSCAAFGISLWFCFQFLNKAKEQNKNHLVELNPSKTTAAEKEQQDPSFEEVHVAGVKVFYGSQTGTAKRFALVLTKAVASINLPAEIIDMQDYDPDDCLIDEPRWRSG</sequence>
<keyword evidence="1" id="KW-0812">Transmembrane</keyword>
<dbReference type="InterPro" id="IPR029039">
    <property type="entry name" value="Flavoprotein-like_sf"/>
</dbReference>
<accession>A0A2D4GG78</accession>
<reference evidence="3" key="1">
    <citation type="submission" date="2017-07" db="EMBL/GenBank/DDBJ databases">
        <authorList>
            <person name="Mikheyev A."/>
            <person name="Grau M."/>
        </authorList>
    </citation>
    <scope>NUCLEOTIDE SEQUENCE</scope>
    <source>
        <tissue evidence="3">Venom_gland</tissue>
    </source>
</reference>
<proteinExistence type="predicted"/>
<protein>
    <recommendedName>
        <fullName evidence="2">Flavodoxin-like domain-containing protein</fullName>
    </recommendedName>
</protein>
<dbReference type="PROSITE" id="PS50902">
    <property type="entry name" value="FLAVODOXIN_LIKE"/>
    <property type="match status" value="1"/>
</dbReference>
<evidence type="ECO:0000256" key="1">
    <source>
        <dbReference type="SAM" id="Phobius"/>
    </source>
</evidence>
<feature type="transmembrane region" description="Helical" evidence="1">
    <location>
        <begin position="23"/>
        <end position="42"/>
    </location>
</feature>
<dbReference type="AlphaFoldDB" id="A0A2D4GG78"/>
<organism evidence="3">
    <name type="scientific">Micrurus corallinus</name>
    <name type="common">Brazilian coral snake</name>
    <dbReference type="NCBI Taxonomy" id="54390"/>
    <lineage>
        <taxon>Eukaryota</taxon>
        <taxon>Metazoa</taxon>
        <taxon>Chordata</taxon>
        <taxon>Craniata</taxon>
        <taxon>Vertebrata</taxon>
        <taxon>Euteleostomi</taxon>
        <taxon>Lepidosauria</taxon>
        <taxon>Squamata</taxon>
        <taxon>Bifurcata</taxon>
        <taxon>Unidentata</taxon>
        <taxon>Episquamata</taxon>
        <taxon>Toxicofera</taxon>
        <taxon>Serpentes</taxon>
        <taxon>Colubroidea</taxon>
        <taxon>Elapidae</taxon>
        <taxon>Elapinae</taxon>
        <taxon>Micrurus</taxon>
    </lineage>
</organism>
<keyword evidence="1" id="KW-1133">Transmembrane helix</keyword>
<dbReference type="InterPro" id="IPR008254">
    <property type="entry name" value="Flavodoxin/NO_synth"/>
</dbReference>
<dbReference type="SUPFAM" id="SSF52218">
    <property type="entry name" value="Flavoproteins"/>
    <property type="match status" value="1"/>
</dbReference>
<keyword evidence="1" id="KW-0472">Membrane</keyword>
<dbReference type="InterPro" id="IPR034556">
    <property type="entry name" value="tRNA_wybutosine-synthase"/>
</dbReference>
<dbReference type="Gene3D" id="3.40.50.360">
    <property type="match status" value="1"/>
</dbReference>
<dbReference type="EMBL" id="IACJ01127861">
    <property type="protein sequence ID" value="LAA58770.1"/>
    <property type="molecule type" value="Transcribed_RNA"/>
</dbReference>